<accession>A0AAQ2DBY4</accession>
<dbReference type="AlphaFoldDB" id="A0AAQ2DBY4"/>
<reference evidence="1 2" key="1">
    <citation type="submission" date="2019-04" db="EMBL/GenBank/DDBJ databases">
        <title>Draft genome sequence of Pseudomonas sp. M7D1 isolated from rhizosphere of plant the flowery desert.</title>
        <authorList>
            <person name="Poblete-Morales M."/>
            <person name="Plaza N."/>
            <person name="Corsini G."/>
            <person name="Silva E."/>
        </authorList>
    </citation>
    <scope>NUCLEOTIDE SEQUENCE [LARGE SCALE GENOMIC DNA]</scope>
    <source>
        <strain evidence="1 2">M7D1</strain>
    </source>
</reference>
<evidence type="ECO:0000313" key="2">
    <source>
        <dbReference type="Proteomes" id="UP000310574"/>
    </source>
</evidence>
<dbReference type="Proteomes" id="UP000310574">
    <property type="component" value="Unassembled WGS sequence"/>
</dbReference>
<dbReference type="EMBL" id="SSBS01000004">
    <property type="protein sequence ID" value="THF30823.1"/>
    <property type="molecule type" value="Genomic_DNA"/>
</dbReference>
<name>A0AAQ2DBY4_9PSED</name>
<protein>
    <submittedName>
        <fullName evidence="1">Uncharacterized protein</fullName>
    </submittedName>
</protein>
<proteinExistence type="predicted"/>
<organism evidence="1 2">
    <name type="scientific">Pseudomonas atacamensis</name>
    <dbReference type="NCBI Taxonomy" id="2565368"/>
    <lineage>
        <taxon>Bacteria</taxon>
        <taxon>Pseudomonadati</taxon>
        <taxon>Pseudomonadota</taxon>
        <taxon>Gammaproteobacteria</taxon>
        <taxon>Pseudomonadales</taxon>
        <taxon>Pseudomonadaceae</taxon>
        <taxon>Pseudomonas</taxon>
    </lineage>
</organism>
<evidence type="ECO:0000313" key="1">
    <source>
        <dbReference type="EMBL" id="THF30823.1"/>
    </source>
</evidence>
<sequence length="60" mass="6525">MWRGDLSPLGCEAVVNHCTRCFWYILIVGIGAASQPNGDKSPRHKGSPAYCSVLYVRVSG</sequence>
<comment type="caution">
    <text evidence="1">The sequence shown here is derived from an EMBL/GenBank/DDBJ whole genome shotgun (WGS) entry which is preliminary data.</text>
</comment>
<gene>
    <name evidence="1" type="ORF">E5170_16675</name>
</gene>